<dbReference type="EMBL" id="JAERQX010000005">
    <property type="protein sequence ID" value="MBS8131802.1"/>
    <property type="molecule type" value="Genomic_DNA"/>
</dbReference>
<dbReference type="EMBL" id="JAERQU010000005">
    <property type="protein sequence ID" value="MBS8119055.1"/>
    <property type="molecule type" value="Genomic_DNA"/>
</dbReference>
<evidence type="ECO:0000313" key="1">
    <source>
        <dbReference type="EMBL" id="MBS8119055.1"/>
    </source>
</evidence>
<protein>
    <submittedName>
        <fullName evidence="2">Zf-TFIIB domain-containing protein</fullName>
    </submittedName>
</protein>
<organism evidence="2 5">
    <name type="scientific">Haloferax volcanii</name>
    <name type="common">Halobacterium volcanii</name>
    <dbReference type="NCBI Taxonomy" id="2246"/>
    <lineage>
        <taxon>Archaea</taxon>
        <taxon>Methanobacteriati</taxon>
        <taxon>Methanobacteriota</taxon>
        <taxon>Stenosarchaea group</taxon>
        <taxon>Halobacteria</taxon>
        <taxon>Halobacteriales</taxon>
        <taxon>Haloferacaceae</taxon>
        <taxon>Haloferax</taxon>
    </lineage>
</organism>
<dbReference type="Proteomes" id="UP000679371">
    <property type="component" value="Unassembled WGS sequence"/>
</dbReference>
<dbReference type="EMBL" id="JAERQV010000005">
    <property type="protein sequence ID" value="MBS8124068.1"/>
    <property type="molecule type" value="Genomic_DNA"/>
</dbReference>
<evidence type="ECO:0000313" key="5">
    <source>
        <dbReference type="Proteomes" id="UP000676028"/>
    </source>
</evidence>
<evidence type="ECO:0000313" key="2">
    <source>
        <dbReference type="EMBL" id="MBS8124068.1"/>
    </source>
</evidence>
<sequence>MRRFCPTCGSRLTTTTSRGGLPRRICPECNGGGA</sequence>
<name>A0A8T5CAT5_HALVO</name>
<dbReference type="Proteomes" id="UP000676028">
    <property type="component" value="Unassembled WGS sequence"/>
</dbReference>
<dbReference type="AlphaFoldDB" id="A0A8T5CAT5"/>
<evidence type="ECO:0000313" key="3">
    <source>
        <dbReference type="EMBL" id="MBS8127937.1"/>
    </source>
</evidence>
<dbReference type="EMBL" id="JAERQW010000005">
    <property type="protein sequence ID" value="MBS8127937.1"/>
    <property type="molecule type" value="Genomic_DNA"/>
</dbReference>
<reference evidence="2" key="1">
    <citation type="journal article" date="2021" name="Nat. Microbiol.">
        <title>Cell division in the archaeon Haloferax volcanii relies on two FtsZ proteins with distinct functions in division ring assembly and constriction.</title>
        <authorList>
            <person name="Liao Y."/>
            <person name="Ithurbide S."/>
            <person name="Evenhuis C."/>
            <person name="Loewe J."/>
            <person name="Duggin I.G."/>
        </authorList>
    </citation>
    <scope>NUCLEOTIDE SEQUENCE</scope>
    <source>
        <strain evidence="1">H98</strain>
        <strain evidence="4">ID112 - delta_ftsZ1_delta_ftsZ2</strain>
        <strain evidence="2">ID76 - delta_ftsZ1</strain>
        <strain evidence="3">ID77 - delta_ftsZ2</strain>
    </source>
</reference>
<gene>
    <name evidence="1" type="ORF">JK351_07755</name>
    <name evidence="4" type="ORF">JK352_07760</name>
    <name evidence="3" type="ORF">JK353_07765</name>
    <name evidence="2" type="ORF">JK354_07760</name>
</gene>
<dbReference type="Proteomes" id="UP000678484">
    <property type="component" value="Unassembled WGS sequence"/>
</dbReference>
<proteinExistence type="predicted"/>
<evidence type="ECO:0000313" key="4">
    <source>
        <dbReference type="EMBL" id="MBS8131802.1"/>
    </source>
</evidence>
<comment type="caution">
    <text evidence="2">The sequence shown here is derived from an EMBL/GenBank/DDBJ whole genome shotgun (WGS) entry which is preliminary data.</text>
</comment>
<accession>A0A8T5CAT5</accession>
<dbReference type="Proteomes" id="UP000679789">
    <property type="component" value="Unassembled WGS sequence"/>
</dbReference>